<proteinExistence type="predicted"/>
<sequence length="178" mass="19551">MKQFIRTLTFFVAAIVVLVGIAGIAGWASPRRHHASTTVTLQAPPDSVWAVLADMQGSPAWRHDVTGVKRLADRDGHPVWEQQAKDGAWAVVLTTIEPPVKLVATVADTTQGFGGTWTYSLAPEGRGTRVTIAEDGFVDPPMFRFLARYVFGLHAAQRAYLRDLGRRFGEKVEPLRAD</sequence>
<dbReference type="Pfam" id="PF10604">
    <property type="entry name" value="Polyketide_cyc2"/>
    <property type="match status" value="1"/>
</dbReference>
<dbReference type="EMBL" id="JACRIW010000019">
    <property type="protein sequence ID" value="MBI5168275.1"/>
    <property type="molecule type" value="Genomic_DNA"/>
</dbReference>
<dbReference type="InterPro" id="IPR023393">
    <property type="entry name" value="START-like_dom_sf"/>
</dbReference>
<dbReference type="InterPro" id="IPR019587">
    <property type="entry name" value="Polyketide_cyclase/dehydratase"/>
</dbReference>
<accession>A0A933SBM9</accession>
<dbReference type="AlphaFoldDB" id="A0A933SBM9"/>
<organism evidence="2 3">
    <name type="scientific">Eiseniibacteriota bacterium</name>
    <dbReference type="NCBI Taxonomy" id="2212470"/>
    <lineage>
        <taxon>Bacteria</taxon>
        <taxon>Candidatus Eiseniibacteriota</taxon>
    </lineage>
</organism>
<dbReference type="Proteomes" id="UP000696931">
    <property type="component" value="Unassembled WGS sequence"/>
</dbReference>
<evidence type="ECO:0000313" key="2">
    <source>
        <dbReference type="EMBL" id="MBI5168275.1"/>
    </source>
</evidence>
<dbReference type="SUPFAM" id="SSF55961">
    <property type="entry name" value="Bet v1-like"/>
    <property type="match status" value="1"/>
</dbReference>
<feature type="transmembrane region" description="Helical" evidence="1">
    <location>
        <begin position="7"/>
        <end position="28"/>
    </location>
</feature>
<reference evidence="2" key="1">
    <citation type="submission" date="2020-07" db="EMBL/GenBank/DDBJ databases">
        <title>Huge and variable diversity of episymbiotic CPR bacteria and DPANN archaea in groundwater ecosystems.</title>
        <authorList>
            <person name="He C.Y."/>
            <person name="Keren R."/>
            <person name="Whittaker M."/>
            <person name="Farag I.F."/>
            <person name="Doudna J."/>
            <person name="Cate J.H.D."/>
            <person name="Banfield J.F."/>
        </authorList>
    </citation>
    <scope>NUCLEOTIDE SEQUENCE</scope>
    <source>
        <strain evidence="2">NC_groundwater_1813_Pr3_B-0.1um_71_17</strain>
    </source>
</reference>
<dbReference type="CDD" id="cd07814">
    <property type="entry name" value="SRPBCC_CalC_Aha1-like"/>
    <property type="match status" value="1"/>
</dbReference>
<dbReference type="Gene3D" id="3.30.530.20">
    <property type="match status" value="1"/>
</dbReference>
<comment type="caution">
    <text evidence="2">The sequence shown here is derived from an EMBL/GenBank/DDBJ whole genome shotgun (WGS) entry which is preliminary data.</text>
</comment>
<evidence type="ECO:0000313" key="3">
    <source>
        <dbReference type="Proteomes" id="UP000696931"/>
    </source>
</evidence>
<gene>
    <name evidence="2" type="ORF">HZA61_02180</name>
</gene>
<evidence type="ECO:0000256" key="1">
    <source>
        <dbReference type="SAM" id="Phobius"/>
    </source>
</evidence>
<name>A0A933SBM9_UNCEI</name>
<keyword evidence="1" id="KW-0472">Membrane</keyword>
<keyword evidence="1" id="KW-1133">Transmembrane helix</keyword>
<protein>
    <submittedName>
        <fullName evidence="2">SRPBCC family protein</fullName>
    </submittedName>
</protein>
<keyword evidence="1" id="KW-0812">Transmembrane</keyword>